<evidence type="ECO:0000313" key="2">
    <source>
        <dbReference type="EMBL" id="CAF1095055.1"/>
    </source>
</evidence>
<dbReference type="AlphaFoldDB" id="A0A814NMP9"/>
<dbReference type="Proteomes" id="UP000663854">
    <property type="component" value="Unassembled WGS sequence"/>
</dbReference>
<evidence type="ECO:0000313" key="5">
    <source>
        <dbReference type="Proteomes" id="UP000663870"/>
    </source>
</evidence>
<organism evidence="2 4">
    <name type="scientific">Rotaria sordida</name>
    <dbReference type="NCBI Taxonomy" id="392033"/>
    <lineage>
        <taxon>Eukaryota</taxon>
        <taxon>Metazoa</taxon>
        <taxon>Spiralia</taxon>
        <taxon>Gnathifera</taxon>
        <taxon>Rotifera</taxon>
        <taxon>Eurotatoria</taxon>
        <taxon>Bdelloidea</taxon>
        <taxon>Philodinida</taxon>
        <taxon>Philodinidae</taxon>
        <taxon>Rotaria</taxon>
    </lineage>
</organism>
<feature type="region of interest" description="Disordered" evidence="1">
    <location>
        <begin position="121"/>
        <end position="142"/>
    </location>
</feature>
<evidence type="ECO:0000313" key="4">
    <source>
        <dbReference type="Proteomes" id="UP000663854"/>
    </source>
</evidence>
<feature type="region of interest" description="Disordered" evidence="1">
    <location>
        <begin position="195"/>
        <end position="223"/>
    </location>
</feature>
<evidence type="ECO:0000313" key="3">
    <source>
        <dbReference type="EMBL" id="CAF1292988.1"/>
    </source>
</evidence>
<protein>
    <submittedName>
        <fullName evidence="2">Uncharacterized protein</fullName>
    </submittedName>
</protein>
<sequence>MIVQPARIISKQHKQPNRECLYAWYPEVVNDIPMKSRDIYIYNGLDKDLLEQKPLTNGLTNTYNNNNNNNTSFELVQRYKQSIASSDPAYHSTETIDEALNPPWALHYEIKRRPITPNLSLNSTDISMHKESPRRLKSAPVTRSLPSTTILTIPEPRFITSSIPVPTTNSIPSPIRTKTRSSSAKVRLNTTIPNEYNQKQQQQQQRREIKSAHISRQKVDRKLSDEEVQQIFKRVYGNNIEQTQTQEEQPVQIIYTQTQSQPPSSSPVYIYQKSASWCADEVSSIPIRKSIEINPIVLNPHHIHRPALIAVKNIDKKSIARECSITKKLTQYQRRYHPGHGKRNEPLLAFTPVSHKSKLSLEIDGVKLIYDPKITFQDKSPNITKYFIDGRLYLIKDKYYNVLDNIDLSTLEKYNQNLTLPSQTKYYQTIPMKKFQISQPLPNFHENISETSCSNTSSKHVHHYVIDPNLISENLNINKMSLSKRPPTATIYA</sequence>
<name>A0A814NMP9_9BILA</name>
<keyword evidence="5" id="KW-1185">Reference proteome</keyword>
<gene>
    <name evidence="3" type="ORF">JXQ802_LOCUS29096</name>
    <name evidence="2" type="ORF">PYM288_LOCUS19373</name>
</gene>
<dbReference type="Proteomes" id="UP000663870">
    <property type="component" value="Unassembled WGS sequence"/>
</dbReference>
<accession>A0A814NMP9</accession>
<proteinExistence type="predicted"/>
<dbReference type="EMBL" id="CAJNOL010001124">
    <property type="protein sequence ID" value="CAF1292988.1"/>
    <property type="molecule type" value="Genomic_DNA"/>
</dbReference>
<feature type="compositionally biased region" description="Basic and acidic residues" evidence="1">
    <location>
        <begin position="205"/>
        <end position="223"/>
    </location>
</feature>
<dbReference type="EMBL" id="CAJNOH010000644">
    <property type="protein sequence ID" value="CAF1095055.1"/>
    <property type="molecule type" value="Genomic_DNA"/>
</dbReference>
<evidence type="ECO:0000256" key="1">
    <source>
        <dbReference type="SAM" id="MobiDB-lite"/>
    </source>
</evidence>
<comment type="caution">
    <text evidence="2">The sequence shown here is derived from an EMBL/GenBank/DDBJ whole genome shotgun (WGS) entry which is preliminary data.</text>
</comment>
<reference evidence="2" key="1">
    <citation type="submission" date="2021-02" db="EMBL/GenBank/DDBJ databases">
        <authorList>
            <person name="Nowell W R."/>
        </authorList>
    </citation>
    <scope>NUCLEOTIDE SEQUENCE</scope>
</reference>